<proteinExistence type="predicted"/>
<dbReference type="EMBL" id="JAAKGU010000006">
    <property type="protein sequence ID" value="NGM83623.1"/>
    <property type="molecule type" value="Genomic_DNA"/>
</dbReference>
<comment type="caution">
    <text evidence="5">The sequence shown here is derived from an EMBL/GenBank/DDBJ whole genome shotgun (WGS) entry which is preliminary data.</text>
</comment>
<protein>
    <submittedName>
        <fullName evidence="5">Class I SAM-dependent methyltransferase</fullName>
    </submittedName>
</protein>
<keyword evidence="3" id="KW-0949">S-adenosyl-L-methionine</keyword>
<evidence type="ECO:0000313" key="6">
    <source>
        <dbReference type="Proteomes" id="UP000480151"/>
    </source>
</evidence>
<dbReference type="AlphaFoldDB" id="A0A6M1PPE6"/>
<organism evidence="5 6">
    <name type="scientific">Paenibacillus apii</name>
    <dbReference type="NCBI Taxonomy" id="1850370"/>
    <lineage>
        <taxon>Bacteria</taxon>
        <taxon>Bacillati</taxon>
        <taxon>Bacillota</taxon>
        <taxon>Bacilli</taxon>
        <taxon>Bacillales</taxon>
        <taxon>Paenibacillaceae</taxon>
        <taxon>Paenibacillus</taxon>
    </lineage>
</organism>
<dbReference type="InterPro" id="IPR029063">
    <property type="entry name" value="SAM-dependent_MTases_sf"/>
</dbReference>
<evidence type="ECO:0000313" key="5">
    <source>
        <dbReference type="EMBL" id="NGM83623.1"/>
    </source>
</evidence>
<dbReference type="CDD" id="cd02440">
    <property type="entry name" value="AdoMet_MTases"/>
    <property type="match status" value="1"/>
</dbReference>
<feature type="domain" description="Methyltransferase" evidence="4">
    <location>
        <begin position="47"/>
        <end position="145"/>
    </location>
</feature>
<sequence>MDNEVRDFYDSYGAREWNRLEESAYSRINYFLHMHFVEKYLQQGLKVLDAGCGAGRYSIEFAKRGCHVTLFDVSNVQLALAEEKTNEANVKDNIDGFIQGDIRDLSPFIDGQFDMVVCYGAPLSYVLDNRAKAILEFNRVLNKNGLLFVSVNNKWGILKMLLGHKYPDFFNNPEYWFIDQVMKTGDLPRHEKVSQPPRHFFEAAELNHLLEENGFGDIVLGGSPCFSSGNAGSVQELSLDEKALDTILQIEMEMYTKPTMVDCGEFLLARAIKKQAEE</sequence>
<keyword evidence="2 5" id="KW-0808">Transferase</keyword>
<dbReference type="Pfam" id="PF13649">
    <property type="entry name" value="Methyltransf_25"/>
    <property type="match status" value="1"/>
</dbReference>
<dbReference type="GO" id="GO:0032259">
    <property type="term" value="P:methylation"/>
    <property type="evidence" value="ECO:0007669"/>
    <property type="project" value="UniProtKB-KW"/>
</dbReference>
<dbReference type="Gene3D" id="3.40.50.150">
    <property type="entry name" value="Vaccinia Virus protein VP39"/>
    <property type="match status" value="1"/>
</dbReference>
<reference evidence="5 6" key="1">
    <citation type="submission" date="2020-02" db="EMBL/GenBank/DDBJ databases">
        <authorList>
            <person name="Gao J."/>
            <person name="Sun J."/>
        </authorList>
    </citation>
    <scope>NUCLEOTIDE SEQUENCE [LARGE SCALE GENOMIC DNA]</scope>
    <source>
        <strain evidence="5 6">7124</strain>
    </source>
</reference>
<evidence type="ECO:0000256" key="3">
    <source>
        <dbReference type="ARBA" id="ARBA00022691"/>
    </source>
</evidence>
<dbReference type="Proteomes" id="UP000480151">
    <property type="component" value="Unassembled WGS sequence"/>
</dbReference>
<keyword evidence="6" id="KW-1185">Reference proteome</keyword>
<dbReference type="GO" id="GO:0008168">
    <property type="term" value="F:methyltransferase activity"/>
    <property type="evidence" value="ECO:0007669"/>
    <property type="project" value="UniProtKB-KW"/>
</dbReference>
<gene>
    <name evidence="5" type="ORF">G5B47_14475</name>
</gene>
<evidence type="ECO:0000256" key="1">
    <source>
        <dbReference type="ARBA" id="ARBA00022603"/>
    </source>
</evidence>
<dbReference type="RefSeq" id="WP_165099331.1">
    <property type="nucleotide sequence ID" value="NZ_JAAKGU010000006.1"/>
</dbReference>
<keyword evidence="1 5" id="KW-0489">Methyltransferase</keyword>
<accession>A0A6M1PPE6</accession>
<dbReference type="PANTHER" id="PTHR43464">
    <property type="entry name" value="METHYLTRANSFERASE"/>
    <property type="match status" value="1"/>
</dbReference>
<evidence type="ECO:0000256" key="2">
    <source>
        <dbReference type="ARBA" id="ARBA00022679"/>
    </source>
</evidence>
<dbReference type="SUPFAM" id="SSF53335">
    <property type="entry name" value="S-adenosyl-L-methionine-dependent methyltransferases"/>
    <property type="match status" value="1"/>
</dbReference>
<dbReference type="PANTHER" id="PTHR43464:SF19">
    <property type="entry name" value="UBIQUINONE BIOSYNTHESIS O-METHYLTRANSFERASE, MITOCHONDRIAL"/>
    <property type="match status" value="1"/>
</dbReference>
<evidence type="ECO:0000259" key="4">
    <source>
        <dbReference type="Pfam" id="PF13649"/>
    </source>
</evidence>
<dbReference type="InterPro" id="IPR041698">
    <property type="entry name" value="Methyltransf_25"/>
</dbReference>
<name>A0A6M1PPE6_9BACL</name>